<keyword evidence="4" id="KW-1185">Reference proteome</keyword>
<feature type="transmembrane region" description="Helical" evidence="2">
    <location>
        <begin position="49"/>
        <end position="69"/>
    </location>
</feature>
<keyword evidence="2" id="KW-1133">Transmembrane helix</keyword>
<keyword evidence="2" id="KW-0812">Transmembrane</keyword>
<evidence type="ECO:0008006" key="5">
    <source>
        <dbReference type="Google" id="ProtNLM"/>
    </source>
</evidence>
<accession>A0A3N5CSP1</accession>
<evidence type="ECO:0000313" key="4">
    <source>
        <dbReference type="Proteomes" id="UP000275232"/>
    </source>
</evidence>
<sequence length="145" mass="15417">MAGTGHETYEDHREIAGPSDRSFGLTVGGILVAIGLVRRLFLSAGPGSTLALLIVGGLLVLAALTRPALLAPLNTAWTKLGLLLAAIVNPVMMALIYTFVFLPVGLGMKLFGRDALNRRRAPGSRTQWISRDPAGPPPDTMKNQF</sequence>
<evidence type="ECO:0000313" key="3">
    <source>
        <dbReference type="EMBL" id="RPF72173.1"/>
    </source>
</evidence>
<organism evidence="3 4">
    <name type="scientific">Aurantiacibacter spongiae</name>
    <dbReference type="NCBI Taxonomy" id="2488860"/>
    <lineage>
        <taxon>Bacteria</taxon>
        <taxon>Pseudomonadati</taxon>
        <taxon>Pseudomonadota</taxon>
        <taxon>Alphaproteobacteria</taxon>
        <taxon>Sphingomonadales</taxon>
        <taxon>Erythrobacteraceae</taxon>
        <taxon>Aurantiacibacter</taxon>
    </lineage>
</organism>
<dbReference type="AlphaFoldDB" id="A0A3N5CSP1"/>
<dbReference type="RefSeq" id="WP_123881331.1">
    <property type="nucleotide sequence ID" value="NZ_RPFZ01000001.1"/>
</dbReference>
<name>A0A3N5CSP1_9SPHN</name>
<evidence type="ECO:0000256" key="2">
    <source>
        <dbReference type="SAM" id="Phobius"/>
    </source>
</evidence>
<feature type="transmembrane region" description="Helical" evidence="2">
    <location>
        <begin position="23"/>
        <end position="42"/>
    </location>
</feature>
<evidence type="ECO:0000256" key="1">
    <source>
        <dbReference type="SAM" id="MobiDB-lite"/>
    </source>
</evidence>
<reference evidence="3 4" key="1">
    <citation type="submission" date="2018-11" db="EMBL/GenBank/DDBJ databases">
        <title>Erythrobacter spongiae sp. nov., isolated from a marine sponge.</title>
        <authorList>
            <person name="Zhuang L."/>
            <person name="Luo L."/>
        </authorList>
    </citation>
    <scope>NUCLEOTIDE SEQUENCE [LARGE SCALE GENOMIC DNA]</scope>
    <source>
        <strain evidence="3 4">HN-E23</strain>
    </source>
</reference>
<feature type="transmembrane region" description="Helical" evidence="2">
    <location>
        <begin position="81"/>
        <end position="111"/>
    </location>
</feature>
<dbReference type="Proteomes" id="UP000275232">
    <property type="component" value="Unassembled WGS sequence"/>
</dbReference>
<feature type="region of interest" description="Disordered" evidence="1">
    <location>
        <begin position="122"/>
        <end position="145"/>
    </location>
</feature>
<dbReference type="OrthoDB" id="7375605at2"/>
<gene>
    <name evidence="3" type="ORF">EG799_11490</name>
</gene>
<protein>
    <recommendedName>
        <fullName evidence="5">SxtJ</fullName>
    </recommendedName>
</protein>
<comment type="caution">
    <text evidence="3">The sequence shown here is derived from an EMBL/GenBank/DDBJ whole genome shotgun (WGS) entry which is preliminary data.</text>
</comment>
<dbReference type="EMBL" id="RPFZ01000001">
    <property type="protein sequence ID" value="RPF72173.1"/>
    <property type="molecule type" value="Genomic_DNA"/>
</dbReference>
<proteinExistence type="predicted"/>
<keyword evidence="2" id="KW-0472">Membrane</keyword>